<dbReference type="Gene3D" id="1.10.287.370">
    <property type="match status" value="1"/>
</dbReference>
<dbReference type="GO" id="GO:0003682">
    <property type="term" value="F:chromatin binding"/>
    <property type="evidence" value="ECO:0007669"/>
    <property type="project" value="TreeGrafter"/>
</dbReference>
<feature type="region of interest" description="Disordered" evidence="5">
    <location>
        <begin position="516"/>
        <end position="562"/>
    </location>
</feature>
<evidence type="ECO:0000256" key="5">
    <source>
        <dbReference type="SAM" id="MobiDB-lite"/>
    </source>
</evidence>
<feature type="region of interest" description="Disordered" evidence="5">
    <location>
        <begin position="465"/>
        <end position="497"/>
    </location>
</feature>
<evidence type="ECO:0000256" key="4">
    <source>
        <dbReference type="ARBA" id="ARBA00038295"/>
    </source>
</evidence>
<dbReference type="Proteomes" id="UP000887565">
    <property type="component" value="Unplaced"/>
</dbReference>
<sequence length="562" mass="64645">MLDRKRGCLVQVDSTASALINELKFFDLIGRIFALLTNNRLWTNKSADVNDRSRENRSSEKNDASEIPDILRHLNDFQQQLVTHFFFCNEINASKTANDIDYLNGLPKRSYFYEVYCTGSYFTVLTQFLTTTAEFLKNFHQTNDKRAQYTNSRELEAQIKSMFSNHQLKDNEKLFPYAQLAHVSFLVQTNSLILIILNLYNTYVLQRVTSLQSHVTSGDQQTKKSRKKKQQCSVNESDIFSTVITSDWKNSFYEICHMIFQSIDTTKRVVSDLELILETSLIDLISDECKIFSEMNLPSCSNGSNKELDVENFNNILTRTRRLIEDCTGRAESWKARAKEYEELKKSMEWISSETQHSVMVPFGSCAFMPGKMTHTNEILVLLGDNWFVERSTGQATDIVNRRIDYCNSMLKKIREERKLFTEKISALSDLNADLLAADGIEICEYIDDEVSENTVSESTLSTIVEEKNEEDEDPPASNNNDTSNTMTAKPNRVSESEYRTLMSHLDDLMRNEELKDEELRSNASSDDQNHLDSVSITKTIDLRKTDENFFSPGQIDSERFG</sequence>
<keyword evidence="3" id="KW-0539">Nucleus</keyword>
<accession>A0A915HW51</accession>
<evidence type="ECO:0000313" key="7">
    <source>
        <dbReference type="WBParaSite" id="nRc.2.0.1.t06124-RA"/>
    </source>
</evidence>
<evidence type="ECO:0000313" key="6">
    <source>
        <dbReference type="Proteomes" id="UP000887565"/>
    </source>
</evidence>
<dbReference type="GO" id="GO:0003714">
    <property type="term" value="F:transcription corepressor activity"/>
    <property type="evidence" value="ECO:0007669"/>
    <property type="project" value="TreeGrafter"/>
</dbReference>
<keyword evidence="6" id="KW-1185">Reference proteome</keyword>
<feature type="compositionally biased region" description="Polar residues" evidence="5">
    <location>
        <begin position="522"/>
        <end position="539"/>
    </location>
</feature>
<dbReference type="GO" id="GO:0019212">
    <property type="term" value="F:phosphatase inhibitor activity"/>
    <property type="evidence" value="ECO:0007669"/>
    <property type="project" value="TreeGrafter"/>
</dbReference>
<dbReference type="Pfam" id="PF02996">
    <property type="entry name" value="Prefoldin"/>
    <property type="match status" value="1"/>
</dbReference>
<comment type="subcellular location">
    <subcellularLocation>
        <location evidence="1">Nucleus</location>
    </subcellularLocation>
</comment>
<dbReference type="PANTHER" id="PTHR15111">
    <property type="entry name" value="RNA POLYMERASE II SUBUNIT 5-MEDIATING PROTEIN NNX3"/>
    <property type="match status" value="1"/>
</dbReference>
<comment type="similarity">
    <text evidence="4">Belongs to the RNA polymerase II subunit 5-mediating protein family.</text>
</comment>
<protein>
    <submittedName>
        <fullName evidence="7">Uncharacterized protein</fullName>
    </submittedName>
</protein>
<dbReference type="InterPro" id="IPR052255">
    <property type="entry name" value="RNA_pol_II_subunit5-mediator"/>
</dbReference>
<dbReference type="AlphaFoldDB" id="A0A915HW51"/>
<dbReference type="CDD" id="cd23159">
    <property type="entry name" value="Prefoldin_URI1"/>
    <property type="match status" value="1"/>
</dbReference>
<dbReference type="GO" id="GO:0000122">
    <property type="term" value="P:negative regulation of transcription by RNA polymerase II"/>
    <property type="evidence" value="ECO:0007669"/>
    <property type="project" value="TreeGrafter"/>
</dbReference>
<reference evidence="7" key="1">
    <citation type="submission" date="2022-11" db="UniProtKB">
        <authorList>
            <consortium name="WormBaseParasite"/>
        </authorList>
    </citation>
    <scope>IDENTIFICATION</scope>
</reference>
<dbReference type="PANTHER" id="PTHR15111:SF0">
    <property type="entry name" value="UNCONVENTIONAL PREFOLDIN RPB5 INTERACTOR 1"/>
    <property type="match status" value="1"/>
</dbReference>
<evidence type="ECO:0000256" key="2">
    <source>
        <dbReference type="ARBA" id="ARBA00011695"/>
    </source>
</evidence>
<dbReference type="SUPFAM" id="SSF46579">
    <property type="entry name" value="Prefoldin"/>
    <property type="match status" value="1"/>
</dbReference>
<organism evidence="6 7">
    <name type="scientific">Romanomermis culicivorax</name>
    <name type="common">Nematode worm</name>
    <dbReference type="NCBI Taxonomy" id="13658"/>
    <lineage>
        <taxon>Eukaryota</taxon>
        <taxon>Metazoa</taxon>
        <taxon>Ecdysozoa</taxon>
        <taxon>Nematoda</taxon>
        <taxon>Enoplea</taxon>
        <taxon>Dorylaimia</taxon>
        <taxon>Mermithida</taxon>
        <taxon>Mermithoidea</taxon>
        <taxon>Mermithidae</taxon>
        <taxon>Romanomermis</taxon>
    </lineage>
</organism>
<dbReference type="WBParaSite" id="nRc.2.0.1.t06124-RA">
    <property type="protein sequence ID" value="nRc.2.0.1.t06124-RA"/>
    <property type="gene ID" value="nRc.2.0.1.g06124"/>
</dbReference>
<evidence type="ECO:0000256" key="3">
    <source>
        <dbReference type="ARBA" id="ARBA00023242"/>
    </source>
</evidence>
<dbReference type="InterPro" id="IPR004127">
    <property type="entry name" value="Prefoldin_subunit_alpha"/>
</dbReference>
<dbReference type="InterPro" id="IPR009053">
    <property type="entry name" value="Prefoldin"/>
</dbReference>
<comment type="subunit">
    <text evidence="2">Heterohexamer of two PFD-alpha type and four PFD-beta type subunits.</text>
</comment>
<evidence type="ECO:0000256" key="1">
    <source>
        <dbReference type="ARBA" id="ARBA00004123"/>
    </source>
</evidence>
<feature type="compositionally biased region" description="Polar residues" evidence="5">
    <location>
        <begin position="477"/>
        <end position="489"/>
    </location>
</feature>
<dbReference type="GO" id="GO:0005634">
    <property type="term" value="C:nucleus"/>
    <property type="evidence" value="ECO:0007669"/>
    <property type="project" value="UniProtKB-SubCell"/>
</dbReference>
<proteinExistence type="inferred from homology"/>
<name>A0A915HW51_ROMCU</name>